<dbReference type="OrthoDB" id="3649348at2759"/>
<evidence type="ECO:0000313" key="2">
    <source>
        <dbReference type="Proteomes" id="UP001140562"/>
    </source>
</evidence>
<reference evidence="1" key="1">
    <citation type="submission" date="2022-10" db="EMBL/GenBank/DDBJ databases">
        <title>Tapping the CABI collections for fungal endophytes: first genome assemblies for Collariella, Neodidymelliopsis, Ascochyta clinopodiicola, Didymella pomorum, Didymosphaeria variabile, Neocosmospora piperis and Neocucurbitaria cava.</title>
        <authorList>
            <person name="Hill R."/>
        </authorList>
    </citation>
    <scope>NUCLEOTIDE SEQUENCE</scope>
    <source>
        <strain evidence="1">IMI 360193</strain>
    </source>
</reference>
<proteinExistence type="predicted"/>
<dbReference type="AlphaFoldDB" id="A0A9W8WYP7"/>
<organism evidence="1 2">
    <name type="scientific">Didymella glomerata</name>
    <dbReference type="NCBI Taxonomy" id="749621"/>
    <lineage>
        <taxon>Eukaryota</taxon>
        <taxon>Fungi</taxon>
        <taxon>Dikarya</taxon>
        <taxon>Ascomycota</taxon>
        <taxon>Pezizomycotina</taxon>
        <taxon>Dothideomycetes</taxon>
        <taxon>Pleosporomycetidae</taxon>
        <taxon>Pleosporales</taxon>
        <taxon>Pleosporineae</taxon>
        <taxon>Didymellaceae</taxon>
        <taxon>Didymella</taxon>
    </lineage>
</organism>
<evidence type="ECO:0000313" key="1">
    <source>
        <dbReference type="EMBL" id="KAJ4336185.1"/>
    </source>
</evidence>
<accession>A0A9W8WYP7</accession>
<name>A0A9W8WYP7_9PLEO</name>
<gene>
    <name evidence="1" type="ORF">N0V87_005621</name>
</gene>
<sequence length="147" mass="15955">MTTPHPIILCGKTEAIGAVVVESLKPEIETIEFIQSVEAGKKRIPALLRGERVDCGAGSSKLGTRDYDRIPVAVVLGAAFDDQGIVELRDAARVEGARDVPWLRPDARKPMPPPGPAYGEAMVERIKVRVKELEERGELGNGGVVWF</sequence>
<dbReference type="EMBL" id="JAPEUV010000052">
    <property type="protein sequence ID" value="KAJ4336185.1"/>
    <property type="molecule type" value="Genomic_DNA"/>
</dbReference>
<comment type="caution">
    <text evidence="1">The sequence shown here is derived from an EMBL/GenBank/DDBJ whole genome shotgun (WGS) entry which is preliminary data.</text>
</comment>
<keyword evidence="2" id="KW-1185">Reference proteome</keyword>
<dbReference type="Proteomes" id="UP001140562">
    <property type="component" value="Unassembled WGS sequence"/>
</dbReference>
<protein>
    <submittedName>
        <fullName evidence="1">Uncharacterized protein</fullName>
    </submittedName>
</protein>